<dbReference type="AlphaFoldDB" id="A0A087T3T0"/>
<dbReference type="InterPro" id="IPR024088">
    <property type="entry name" value="Tyr-tRNA-ligase_bac-type"/>
</dbReference>
<gene>
    <name evidence="2" type="ORF">X975_01103</name>
</gene>
<dbReference type="PANTHER" id="PTHR11766:SF0">
    <property type="entry name" value="TYROSINE--TRNA LIGASE, MITOCHONDRIAL"/>
    <property type="match status" value="1"/>
</dbReference>
<proteinExistence type="predicted"/>
<dbReference type="EMBL" id="KK113270">
    <property type="protein sequence ID" value="KFM59769.1"/>
    <property type="molecule type" value="Genomic_DNA"/>
</dbReference>
<reference evidence="2 3" key="1">
    <citation type="submission" date="2013-11" db="EMBL/GenBank/DDBJ databases">
        <title>Genome sequencing of Stegodyphus mimosarum.</title>
        <authorList>
            <person name="Bechsgaard J."/>
        </authorList>
    </citation>
    <scope>NUCLEOTIDE SEQUENCE [LARGE SCALE GENOMIC DNA]</scope>
</reference>
<dbReference type="SUPFAM" id="SSF55174">
    <property type="entry name" value="Alpha-L RNA-binding motif"/>
    <property type="match status" value="1"/>
</dbReference>
<dbReference type="GO" id="GO:0004831">
    <property type="term" value="F:tyrosine-tRNA ligase activity"/>
    <property type="evidence" value="ECO:0007669"/>
    <property type="project" value="InterPro"/>
</dbReference>
<keyword evidence="3" id="KW-1185">Reference proteome</keyword>
<dbReference type="PANTHER" id="PTHR11766">
    <property type="entry name" value="TYROSYL-TRNA SYNTHETASE"/>
    <property type="match status" value="1"/>
</dbReference>
<dbReference type="GO" id="GO:0043039">
    <property type="term" value="P:tRNA aminoacylation"/>
    <property type="evidence" value="ECO:0007669"/>
    <property type="project" value="TreeGrafter"/>
</dbReference>
<dbReference type="Gene3D" id="3.10.290.10">
    <property type="entry name" value="RNA-binding S4 domain"/>
    <property type="match status" value="1"/>
</dbReference>
<feature type="domain" description="Tyrosine--tRNA ligase SYY-like C-terminal" evidence="1">
    <location>
        <begin position="23"/>
        <end position="105"/>
    </location>
</feature>
<name>A0A087T3T0_STEMI</name>
<dbReference type="OMA" id="WIVKWIM"/>
<dbReference type="Pfam" id="PF22421">
    <property type="entry name" value="SYY_C-terminal"/>
    <property type="match status" value="1"/>
</dbReference>
<evidence type="ECO:0000313" key="2">
    <source>
        <dbReference type="EMBL" id="KFM59769.1"/>
    </source>
</evidence>
<dbReference type="STRING" id="407821.A0A087T3T0"/>
<evidence type="ECO:0000259" key="1">
    <source>
        <dbReference type="Pfam" id="PF22421"/>
    </source>
</evidence>
<organism evidence="2 3">
    <name type="scientific">Stegodyphus mimosarum</name>
    <name type="common">African social velvet spider</name>
    <dbReference type="NCBI Taxonomy" id="407821"/>
    <lineage>
        <taxon>Eukaryota</taxon>
        <taxon>Metazoa</taxon>
        <taxon>Ecdysozoa</taxon>
        <taxon>Arthropoda</taxon>
        <taxon>Chelicerata</taxon>
        <taxon>Arachnida</taxon>
        <taxon>Araneae</taxon>
        <taxon>Araneomorphae</taxon>
        <taxon>Entelegynae</taxon>
        <taxon>Eresoidea</taxon>
        <taxon>Eresidae</taxon>
        <taxon>Stegodyphus</taxon>
    </lineage>
</organism>
<dbReference type="InterPro" id="IPR054608">
    <property type="entry name" value="SYY-like_C"/>
</dbReference>
<dbReference type="FunFam" id="3.10.290.10:FF:000017">
    <property type="entry name" value="Tyrosine--tRNA ligase"/>
    <property type="match status" value="1"/>
</dbReference>
<evidence type="ECO:0000313" key="3">
    <source>
        <dbReference type="Proteomes" id="UP000054359"/>
    </source>
</evidence>
<accession>A0A087T3T0</accession>
<dbReference type="GO" id="GO:0005739">
    <property type="term" value="C:mitochondrion"/>
    <property type="evidence" value="ECO:0007669"/>
    <property type="project" value="TreeGrafter"/>
</dbReference>
<feature type="non-terminal residue" evidence="2">
    <location>
        <position position="108"/>
    </location>
</feature>
<dbReference type="GO" id="GO:0005829">
    <property type="term" value="C:cytosol"/>
    <property type="evidence" value="ECO:0007669"/>
    <property type="project" value="TreeGrafter"/>
</dbReference>
<dbReference type="GO" id="GO:0003723">
    <property type="term" value="F:RNA binding"/>
    <property type="evidence" value="ECO:0007669"/>
    <property type="project" value="InterPro"/>
</dbReference>
<protein>
    <submittedName>
        <fullName evidence="2">Putative tyrosine--tRNA ligase, mitochondrial</fullName>
    </submittedName>
</protein>
<keyword evidence="2" id="KW-0436">Ligase</keyword>
<dbReference type="Proteomes" id="UP000054359">
    <property type="component" value="Unassembled WGS sequence"/>
</dbReference>
<dbReference type="InterPro" id="IPR036986">
    <property type="entry name" value="S4_RNA-bd_sf"/>
</dbReference>
<dbReference type="OrthoDB" id="6414360at2759"/>
<sequence>MSTKVFYHSDVASLAKLNIDEVKQIFPLSAVSEIPFEAGISILDLAMKAGCFINEGDAKRIITGGGMYLNFERITSPEAVLVPSHHILPNNISLIRIGKKNYYIVIWR</sequence>